<sequence>MKNKAGTTIGLISVAASLAAVSVLAGCGSEEKSGSSSSPAPGASVPVQSAPAKKEEPTKIKIITQMSNEAPNDDNPVKLELEKLTNTKLDITWVPSTAYNDKFNATLASSELPHVLLVSSNRSANVVNAVRAGAFWEIGPYLKQFSNLSKLNPEVLNGAGYDGKIYLLPRSRDAARHVVAYRKDWLNNLGLSEPKTLDDFYKVAKAFTENDPDKNGKNDTVGYVETSSLDSLTRDVSIYFGAPFTYGLVNNQVTPNFLTPAYLEALQFYRKMYAEKIMNQDFALINVMQMKDMLVKGKAGMAITVDSDLSAVYKDTKKIDPSADFGFVQGLTGPKGLLASSTGGFLGGYMFSKGTIKTEAELLKILAFFDKISTPEGMTLLYRGVKDADYAVEGQYAIPDESRPDTVKRANSALNQLAVAHVSVAMPLKQADVDATIAGLVAQNEKIAIYNISRALISKTQTEKGPELEKMIKDAQVKYIMAQLDEAGLKKAIEDWRKAGGDKVIAELTEEYHKTAK</sequence>
<evidence type="ECO:0000313" key="2">
    <source>
        <dbReference type="Proteomes" id="UP001631969"/>
    </source>
</evidence>
<organism evidence="1 2">
    <name type="scientific">Paenibacillus mesotrionivorans</name>
    <dbReference type="NCBI Taxonomy" id="3160968"/>
    <lineage>
        <taxon>Bacteria</taxon>
        <taxon>Bacillati</taxon>
        <taxon>Bacillota</taxon>
        <taxon>Bacilli</taxon>
        <taxon>Bacillales</taxon>
        <taxon>Paenibacillaceae</taxon>
        <taxon>Paenibacillus</taxon>
    </lineage>
</organism>
<comment type="caution">
    <text evidence="1">The sequence shown here is derived from an EMBL/GenBank/DDBJ whole genome shotgun (WGS) entry which is preliminary data.</text>
</comment>
<proteinExistence type="predicted"/>
<evidence type="ECO:0000313" key="1">
    <source>
        <dbReference type="EMBL" id="MFM9331106.1"/>
    </source>
</evidence>
<dbReference type="Proteomes" id="UP001631969">
    <property type="component" value="Unassembled WGS sequence"/>
</dbReference>
<gene>
    <name evidence="1" type="ORF">ACI1P1_22690</name>
</gene>
<keyword evidence="2" id="KW-1185">Reference proteome</keyword>
<protein>
    <submittedName>
        <fullName evidence="1">Extracellular solute-binding protein</fullName>
    </submittedName>
</protein>
<dbReference type="EMBL" id="JBJURJ010000016">
    <property type="protein sequence ID" value="MFM9331106.1"/>
    <property type="molecule type" value="Genomic_DNA"/>
</dbReference>
<name>A0ACC7P469_9BACL</name>
<accession>A0ACC7P469</accession>
<reference evidence="1" key="1">
    <citation type="submission" date="2024-12" db="EMBL/GenBank/DDBJ databases">
        <authorList>
            <person name="Wu N."/>
        </authorList>
    </citation>
    <scope>NUCLEOTIDE SEQUENCE</scope>
    <source>
        <strain evidence="1">P15</strain>
    </source>
</reference>